<reference evidence="7" key="1">
    <citation type="submission" date="2022-10" db="EMBL/GenBank/DDBJ databases">
        <title>The complete genomes of actinobacterial strains from the NBC collection.</title>
        <authorList>
            <person name="Joergensen T.S."/>
            <person name="Alvarez Arevalo M."/>
            <person name="Sterndorff E.B."/>
            <person name="Faurdal D."/>
            <person name="Vuksanovic O."/>
            <person name="Mourched A.-S."/>
            <person name="Charusanti P."/>
            <person name="Shaw S."/>
            <person name="Blin K."/>
            <person name="Weber T."/>
        </authorList>
    </citation>
    <scope>NUCLEOTIDE SEQUENCE</scope>
    <source>
        <strain evidence="7">NBC_00093</strain>
    </source>
</reference>
<name>A0AAU2A9H2_9ACTN</name>
<dbReference type="InterPro" id="IPR050356">
    <property type="entry name" value="SulA_CellDiv_inhibitor"/>
</dbReference>
<dbReference type="InterPro" id="IPR001126">
    <property type="entry name" value="UmuC"/>
</dbReference>
<evidence type="ECO:0000256" key="1">
    <source>
        <dbReference type="ARBA" id="ARBA00010945"/>
    </source>
</evidence>
<evidence type="ECO:0000256" key="4">
    <source>
        <dbReference type="SAM" id="Coils"/>
    </source>
</evidence>
<feature type="domain" description="UmuC" evidence="6">
    <location>
        <begin position="62"/>
        <end position="123"/>
    </location>
</feature>
<keyword evidence="4" id="KW-0175">Coiled coil</keyword>
<dbReference type="Gene3D" id="3.30.1490.100">
    <property type="entry name" value="DNA polymerase, Y-family, little finger domain"/>
    <property type="match status" value="1"/>
</dbReference>
<feature type="region of interest" description="Disordered" evidence="5">
    <location>
        <begin position="284"/>
        <end position="303"/>
    </location>
</feature>
<organism evidence="7">
    <name type="scientific">Streptomyces sp. NBC_00093</name>
    <dbReference type="NCBI Taxonomy" id="2975649"/>
    <lineage>
        <taxon>Bacteria</taxon>
        <taxon>Bacillati</taxon>
        <taxon>Actinomycetota</taxon>
        <taxon>Actinomycetes</taxon>
        <taxon>Kitasatosporales</taxon>
        <taxon>Streptomycetaceae</taxon>
        <taxon>Streptomyces</taxon>
    </lineage>
</organism>
<dbReference type="EMBL" id="CP108222">
    <property type="protein sequence ID" value="WTT21106.1"/>
    <property type="molecule type" value="Genomic_DNA"/>
</dbReference>
<comment type="function">
    <text evidence="3">Poorly processive, error-prone DNA polymerase involved in untargeted mutagenesis. Copies undamaged DNA at stalled replication forks, which arise in vivo from mismatched or misaligned primer ends. These misaligned primers can be extended by PolIV. Exhibits no 3'-5' exonuclease (proofreading) activity. May be involved in translesional synthesis, in conjunction with the beta clamp from PolIII.</text>
</comment>
<keyword evidence="2" id="KW-0227">DNA damage</keyword>
<dbReference type="SUPFAM" id="SSF56672">
    <property type="entry name" value="DNA/RNA polymerases"/>
    <property type="match status" value="1"/>
</dbReference>
<dbReference type="SUPFAM" id="SSF100879">
    <property type="entry name" value="Lesion bypass DNA polymerase (Y-family), little finger domain"/>
    <property type="match status" value="1"/>
</dbReference>
<evidence type="ECO:0000259" key="6">
    <source>
        <dbReference type="PROSITE" id="PS50173"/>
    </source>
</evidence>
<dbReference type="InterPro" id="IPR036775">
    <property type="entry name" value="DNA_pol_Y-fam_lit_finger_sf"/>
</dbReference>
<dbReference type="Gene3D" id="1.10.150.20">
    <property type="entry name" value="5' to 3' exonuclease, C-terminal subdomain"/>
    <property type="match status" value="1"/>
</dbReference>
<evidence type="ECO:0000256" key="2">
    <source>
        <dbReference type="ARBA" id="ARBA00022763"/>
    </source>
</evidence>
<dbReference type="GO" id="GO:0006281">
    <property type="term" value="P:DNA repair"/>
    <property type="evidence" value="ECO:0007669"/>
    <property type="project" value="InterPro"/>
</dbReference>
<evidence type="ECO:0000256" key="3">
    <source>
        <dbReference type="ARBA" id="ARBA00025589"/>
    </source>
</evidence>
<accession>A0AAU2A9H2</accession>
<dbReference type="Pfam" id="PF11799">
    <property type="entry name" value="IMS_C"/>
    <property type="match status" value="1"/>
</dbReference>
<gene>
    <name evidence="7" type="ORF">OHA22_39045</name>
</gene>
<dbReference type="GO" id="GO:0003684">
    <property type="term" value="F:damaged DNA binding"/>
    <property type="evidence" value="ECO:0007669"/>
    <property type="project" value="InterPro"/>
</dbReference>
<sequence>MTVLCVRFAPPPMCGPVLPQLLALLGEFTPAVEALPPAGALLGPRDGVRRSGRDAVEVAAAIRTQALARHGVDCAVGIGPGPTLARLALDGAAPGTTRVLPEHPDALTELLAPYSVTALPGATDTTARILGRHGLDTLGRIAAAPPSVLCRLLGTEAGRDLHDKASGIDRGRVVPNVIPAHRLTAERALSATEYQRTALLSAAEELGARLRALEKECRTLTLTLRYTDHPAETRSRTLRRPTARSSALTRAAHGMYEALTPQPARVHGLALHAEELTSAELRASGSGAQYHSSRPPLKVFTDA</sequence>
<proteinExistence type="inferred from homology"/>
<dbReference type="PANTHER" id="PTHR35369:SF2">
    <property type="entry name" value="BLR3025 PROTEIN"/>
    <property type="match status" value="1"/>
</dbReference>
<dbReference type="PROSITE" id="PS50173">
    <property type="entry name" value="UMUC"/>
    <property type="match status" value="1"/>
</dbReference>
<comment type="similarity">
    <text evidence="1">Belongs to the DNA polymerase type-Y family.</text>
</comment>
<dbReference type="Gene3D" id="3.30.70.270">
    <property type="match status" value="1"/>
</dbReference>
<feature type="coiled-coil region" evidence="4">
    <location>
        <begin position="196"/>
        <end position="223"/>
    </location>
</feature>
<dbReference type="PANTHER" id="PTHR35369">
    <property type="entry name" value="BLR3025 PROTEIN-RELATED"/>
    <property type="match status" value="1"/>
</dbReference>
<dbReference type="InterPro" id="IPR043128">
    <property type="entry name" value="Rev_trsase/Diguanyl_cyclase"/>
</dbReference>
<evidence type="ECO:0000313" key="7">
    <source>
        <dbReference type="EMBL" id="WTT21106.1"/>
    </source>
</evidence>
<protein>
    <recommendedName>
        <fullName evidence="6">UmuC domain-containing protein</fullName>
    </recommendedName>
</protein>
<dbReference type="InterPro" id="IPR043502">
    <property type="entry name" value="DNA/RNA_pol_sf"/>
</dbReference>
<dbReference type="AlphaFoldDB" id="A0AAU2A9H2"/>
<dbReference type="InterPro" id="IPR017961">
    <property type="entry name" value="DNA_pol_Y-fam_little_finger"/>
</dbReference>
<evidence type="ECO:0000256" key="5">
    <source>
        <dbReference type="SAM" id="MobiDB-lite"/>
    </source>
</evidence>